<name>A0A2U1MG48_ARTAN</name>
<dbReference type="PANTHER" id="PTHR36018">
    <property type="entry name" value="OS09G0481800 PROTEIN"/>
    <property type="match status" value="1"/>
</dbReference>
<dbReference type="AlphaFoldDB" id="A0A2U1MG48"/>
<accession>A0A2U1MG48</accession>
<dbReference type="OrthoDB" id="446939at2759"/>
<dbReference type="InterPro" id="IPR034904">
    <property type="entry name" value="FSCA_dom_sf"/>
</dbReference>
<keyword evidence="2" id="KW-1185">Reference proteome</keyword>
<protein>
    <submittedName>
        <fullName evidence="1">Uncharacterized protein</fullName>
    </submittedName>
</protein>
<dbReference type="EMBL" id="PKPP01005414">
    <property type="protein sequence ID" value="PWA60217.1"/>
    <property type="molecule type" value="Genomic_DNA"/>
</dbReference>
<comment type="caution">
    <text evidence="1">The sequence shown here is derived from an EMBL/GenBank/DDBJ whole genome shotgun (WGS) entry which is preliminary data.</text>
</comment>
<gene>
    <name evidence="1" type="ORF">CTI12_AA387330</name>
</gene>
<reference evidence="1 2" key="1">
    <citation type="journal article" date="2018" name="Mol. Plant">
        <title>The genome of Artemisia annua provides insight into the evolution of Asteraceae family and artemisinin biosynthesis.</title>
        <authorList>
            <person name="Shen Q."/>
            <person name="Zhang L."/>
            <person name="Liao Z."/>
            <person name="Wang S."/>
            <person name="Yan T."/>
            <person name="Shi P."/>
            <person name="Liu M."/>
            <person name="Fu X."/>
            <person name="Pan Q."/>
            <person name="Wang Y."/>
            <person name="Lv Z."/>
            <person name="Lu X."/>
            <person name="Zhang F."/>
            <person name="Jiang W."/>
            <person name="Ma Y."/>
            <person name="Chen M."/>
            <person name="Hao X."/>
            <person name="Li L."/>
            <person name="Tang Y."/>
            <person name="Lv G."/>
            <person name="Zhou Y."/>
            <person name="Sun X."/>
            <person name="Brodelius P.E."/>
            <person name="Rose J.K.C."/>
            <person name="Tang K."/>
        </authorList>
    </citation>
    <scope>NUCLEOTIDE SEQUENCE [LARGE SCALE GENOMIC DNA]</scope>
    <source>
        <strain evidence="2">cv. Huhao1</strain>
        <tissue evidence="1">Leaf</tissue>
    </source>
</reference>
<sequence>MYIGYKWSWFCGGYALAGGVGFGDGVGFGGGVVFGGGDNLSPSVIRVRNSQTKWLWFKSYLKHAMPLYVDSDSTNSFLNHKRTSLNMYIVASNLKQSVKVSRRTKGPRSSQVIRRCTRICASLDLTEDNVKLFSHLFDTSVGMTGVAELAEVDGPFVKIRLKGRFWHERSLILARLGNYLKERIPEILEVDIEDEKQLDDSPENF</sequence>
<organism evidence="1 2">
    <name type="scientific">Artemisia annua</name>
    <name type="common">Sweet wormwood</name>
    <dbReference type="NCBI Taxonomy" id="35608"/>
    <lineage>
        <taxon>Eukaryota</taxon>
        <taxon>Viridiplantae</taxon>
        <taxon>Streptophyta</taxon>
        <taxon>Embryophyta</taxon>
        <taxon>Tracheophyta</taxon>
        <taxon>Spermatophyta</taxon>
        <taxon>Magnoliopsida</taxon>
        <taxon>eudicotyledons</taxon>
        <taxon>Gunneridae</taxon>
        <taxon>Pentapetalae</taxon>
        <taxon>asterids</taxon>
        <taxon>campanulids</taxon>
        <taxon>Asterales</taxon>
        <taxon>Asteraceae</taxon>
        <taxon>Asteroideae</taxon>
        <taxon>Anthemideae</taxon>
        <taxon>Artemisiinae</taxon>
        <taxon>Artemisia</taxon>
    </lineage>
</organism>
<dbReference type="PANTHER" id="PTHR36018:SF1">
    <property type="entry name" value="OS09G0481800 PROTEIN"/>
    <property type="match status" value="1"/>
</dbReference>
<dbReference type="Gene3D" id="3.30.300.130">
    <property type="entry name" value="Fe-S cluster assembly (FSCA)"/>
    <property type="match status" value="1"/>
</dbReference>
<dbReference type="Proteomes" id="UP000245207">
    <property type="component" value="Unassembled WGS sequence"/>
</dbReference>
<proteinExistence type="predicted"/>
<evidence type="ECO:0000313" key="1">
    <source>
        <dbReference type="EMBL" id="PWA60217.1"/>
    </source>
</evidence>
<evidence type="ECO:0000313" key="2">
    <source>
        <dbReference type="Proteomes" id="UP000245207"/>
    </source>
</evidence>